<organism evidence="2 3">
    <name type="scientific">Zhouia amylolytica</name>
    <dbReference type="NCBI Taxonomy" id="376730"/>
    <lineage>
        <taxon>Bacteria</taxon>
        <taxon>Pseudomonadati</taxon>
        <taxon>Bacteroidota</taxon>
        <taxon>Flavobacteriia</taxon>
        <taxon>Flavobacteriales</taxon>
        <taxon>Flavobacteriaceae</taxon>
        <taxon>Zhouia</taxon>
    </lineage>
</organism>
<proteinExistence type="predicted"/>
<sequence length="456" mass="53374">MIKKMIFCAFAIVLGNGLIAQNITISGKIIDEGTREPIFGVALMLNDRIICYSNDEGAFKFEIDNSHVDEIISFHHFSYPNKALLISKLKSLQTIQLVQMSIPLEEVVISSAGKLTKKEILKRAVKQYEDSGKTSPYWSDFNYKQTIYNNSKPQGFLESDGYILMPEKISSWNSPIIVPNQMRRLNEDPEIAELDFKDMFVNNRNGNKIQIPFKHIGGLYMRSHWRDYGSLAENHPLSNKGFKYFRFNIDKIINQGDEEFYVIDFKQHKTISNKGWELTHMQGKLWVNKRTFGLHKLITQFRHRWHYSYINYDIQYQLFEDKLFPYEIDLSTYKYQTSSGEHNVVKRGTVKLNTIYKANTKNPYIHGGGDGNAFVWYDVHETYNPEYWIDRPLSDIRYRNDVFSILGKQNWDSAFVKGASQKEYKANSLAIKGIEFFEDVRNEFITYMEKDLNINE</sequence>
<evidence type="ECO:0000313" key="2">
    <source>
        <dbReference type="EMBL" id="SFT14611.1"/>
    </source>
</evidence>
<accession>A0A1I6VLW5</accession>
<dbReference type="Proteomes" id="UP000183209">
    <property type="component" value="Unassembled WGS sequence"/>
</dbReference>
<feature type="chain" id="PRO_5010368145" description="CarboxypepD_reg-like domain-containing protein" evidence="1">
    <location>
        <begin position="21"/>
        <end position="456"/>
    </location>
</feature>
<dbReference type="AlphaFoldDB" id="A0A1I6VLW5"/>
<gene>
    <name evidence="2" type="ORF">SAMN04487906_3221</name>
</gene>
<name>A0A1I6VLW5_9FLAO</name>
<evidence type="ECO:0000256" key="1">
    <source>
        <dbReference type="SAM" id="SignalP"/>
    </source>
</evidence>
<evidence type="ECO:0000313" key="3">
    <source>
        <dbReference type="Proteomes" id="UP000183209"/>
    </source>
</evidence>
<feature type="signal peptide" evidence="1">
    <location>
        <begin position="1"/>
        <end position="20"/>
    </location>
</feature>
<evidence type="ECO:0008006" key="4">
    <source>
        <dbReference type="Google" id="ProtNLM"/>
    </source>
</evidence>
<keyword evidence="1" id="KW-0732">Signal</keyword>
<dbReference type="EMBL" id="FPAG01000010">
    <property type="protein sequence ID" value="SFT14611.1"/>
    <property type="molecule type" value="Genomic_DNA"/>
</dbReference>
<reference evidence="2 3" key="1">
    <citation type="submission" date="2016-10" db="EMBL/GenBank/DDBJ databases">
        <authorList>
            <person name="de Groot N.N."/>
        </authorList>
    </citation>
    <scope>NUCLEOTIDE SEQUENCE [LARGE SCALE GENOMIC DNA]</scope>
    <source>
        <strain evidence="2 3">CGMCC 1.6114</strain>
    </source>
</reference>
<protein>
    <recommendedName>
        <fullName evidence="4">CarboxypepD_reg-like domain-containing protein</fullName>
    </recommendedName>
</protein>